<accession>A0A833TUU3</accession>
<proteinExistence type="predicted"/>
<evidence type="ECO:0000313" key="1">
    <source>
        <dbReference type="EMBL" id="KAF5441959.1"/>
    </source>
</evidence>
<name>A0A833TUU3_JUGRE</name>
<protein>
    <recommendedName>
        <fullName evidence="3">Secreted RxLR effector protein 161-like</fullName>
    </recommendedName>
</protein>
<dbReference type="Proteomes" id="UP000619265">
    <property type="component" value="Unassembled WGS sequence"/>
</dbReference>
<dbReference type="AlphaFoldDB" id="A0A833TUU3"/>
<dbReference type="PANTHER" id="PTHR11439">
    <property type="entry name" value="GAG-POL-RELATED RETROTRANSPOSON"/>
    <property type="match status" value="1"/>
</dbReference>
<dbReference type="PANTHER" id="PTHR11439:SF455">
    <property type="entry name" value="RLK (RECEPTOR-LIKE PROTEIN KINASE) 8, PUTATIVE-RELATED"/>
    <property type="match status" value="1"/>
</dbReference>
<evidence type="ECO:0000313" key="2">
    <source>
        <dbReference type="Proteomes" id="UP000619265"/>
    </source>
</evidence>
<dbReference type="EMBL" id="LIHL02000669">
    <property type="protein sequence ID" value="KAF5441959.1"/>
    <property type="molecule type" value="Genomic_DNA"/>
</dbReference>
<organism evidence="1 2">
    <name type="scientific">Juglans regia</name>
    <name type="common">English walnut</name>
    <dbReference type="NCBI Taxonomy" id="51240"/>
    <lineage>
        <taxon>Eukaryota</taxon>
        <taxon>Viridiplantae</taxon>
        <taxon>Streptophyta</taxon>
        <taxon>Embryophyta</taxon>
        <taxon>Tracheophyta</taxon>
        <taxon>Spermatophyta</taxon>
        <taxon>Magnoliopsida</taxon>
        <taxon>eudicotyledons</taxon>
        <taxon>Gunneridae</taxon>
        <taxon>Pentapetalae</taxon>
        <taxon>rosids</taxon>
        <taxon>fabids</taxon>
        <taxon>Fagales</taxon>
        <taxon>Juglandaceae</taxon>
        <taxon>Juglans</taxon>
    </lineage>
</organism>
<reference evidence="1" key="1">
    <citation type="submission" date="2015-10" db="EMBL/GenBank/DDBJ databases">
        <authorList>
            <person name="Martinez-Garcia P.J."/>
            <person name="Crepeau M.W."/>
            <person name="Puiu D."/>
            <person name="Gonzalez-Ibeas D."/>
            <person name="Whalen J."/>
            <person name="Stevens K."/>
            <person name="Paul R."/>
            <person name="Butterfield T."/>
            <person name="Britton M."/>
            <person name="Reagan R."/>
            <person name="Chakraborty S."/>
            <person name="Walawage S.L."/>
            <person name="Vasquez-Gross H.A."/>
            <person name="Cardeno C."/>
            <person name="Famula R."/>
            <person name="Pratt K."/>
            <person name="Kuruganti S."/>
            <person name="Aradhya M.K."/>
            <person name="Leslie C.A."/>
            <person name="Dandekar A.M."/>
            <person name="Salzberg S.L."/>
            <person name="Wegrzyn J.L."/>
            <person name="Langley C.H."/>
            <person name="Neale D.B."/>
        </authorList>
    </citation>
    <scope>NUCLEOTIDE SEQUENCE</scope>
    <source>
        <tissue evidence="1">Leaves</tissue>
    </source>
</reference>
<gene>
    <name evidence="1" type="ORF">F2P56_037088</name>
</gene>
<reference evidence="1" key="2">
    <citation type="submission" date="2020-03" db="EMBL/GenBank/DDBJ databases">
        <title>Walnut 2.0.</title>
        <authorList>
            <person name="Marrano A."/>
            <person name="Britton M."/>
            <person name="Zimin A.V."/>
            <person name="Zaini P.A."/>
            <person name="Workman R."/>
            <person name="Puiu D."/>
            <person name="Bianco L."/>
            <person name="Allen B.J."/>
            <person name="Troggio M."/>
            <person name="Leslie C.A."/>
            <person name="Timp W."/>
            <person name="Dendekar A."/>
            <person name="Salzberg S.L."/>
            <person name="Neale D.B."/>
        </authorList>
    </citation>
    <scope>NUCLEOTIDE SEQUENCE</scope>
    <source>
        <tissue evidence="1">Leaves</tissue>
    </source>
</reference>
<dbReference type="CDD" id="cd09272">
    <property type="entry name" value="RNase_HI_RT_Ty1"/>
    <property type="match status" value="1"/>
</dbReference>
<evidence type="ECO:0008006" key="3">
    <source>
        <dbReference type="Google" id="ProtNLM"/>
    </source>
</evidence>
<dbReference type="Gramene" id="Jr_Scaffold_661_00030_p1">
    <property type="protein sequence ID" value="cds.Jr_Scaffold_661_00030_p1"/>
    <property type="gene ID" value="Jr_Scaffold_661_00030"/>
</dbReference>
<sequence>MVGALWYLTITRPDLAHAVNSISQYMQSPILDHFQAVKHILCYVKGTLHYGLSFSPSLPTGNQAYSDADWASFLDTRHSTFGYAIFFASKVTWLSHLLRDLKVSLNHRPLVLCDNKNAISLTLNLVSHKRAKHIDLDYHFVRELATSGAIQPQYVLSHL</sequence>
<comment type="caution">
    <text evidence="1">The sequence shown here is derived from an EMBL/GenBank/DDBJ whole genome shotgun (WGS) entry which is preliminary data.</text>
</comment>